<evidence type="ECO:0008006" key="8">
    <source>
        <dbReference type="Google" id="ProtNLM"/>
    </source>
</evidence>
<feature type="region of interest" description="Disordered" evidence="3">
    <location>
        <begin position="361"/>
        <end position="409"/>
    </location>
</feature>
<dbReference type="CDD" id="cd18791">
    <property type="entry name" value="SF2_C_RHA"/>
    <property type="match status" value="1"/>
</dbReference>
<feature type="compositionally biased region" description="Low complexity" evidence="3">
    <location>
        <begin position="260"/>
        <end position="279"/>
    </location>
</feature>
<dbReference type="SMART" id="SM00847">
    <property type="entry name" value="HA2"/>
    <property type="match status" value="1"/>
</dbReference>
<evidence type="ECO:0000313" key="6">
    <source>
        <dbReference type="EMBL" id="KAL0072096.1"/>
    </source>
</evidence>
<feature type="domain" description="Helicase ATP-binding" evidence="4">
    <location>
        <begin position="647"/>
        <end position="825"/>
    </location>
</feature>
<gene>
    <name evidence="6" type="ORF">AAF712_001019</name>
</gene>
<proteinExistence type="predicted"/>
<evidence type="ECO:0000259" key="5">
    <source>
        <dbReference type="PROSITE" id="PS51194"/>
    </source>
</evidence>
<dbReference type="InterPro" id="IPR007502">
    <property type="entry name" value="Helicase-assoc_dom"/>
</dbReference>
<feature type="domain" description="Helicase C-terminal" evidence="5">
    <location>
        <begin position="928"/>
        <end position="1094"/>
    </location>
</feature>
<sequence>MAKKKKTQLKPVARGFATTSVPKKVIEAEEEPAEEIAVTTGSDKPSEIEATVSKVSSGIASQAPPPDEFDPDKVEEQSLQNLVDKLQEKTEKEINRTVKAIEVDRRFAQSLPTLDLNSTFVTRILELHSEFDNAEPKQLDEPEDKAVARLAITYGVLRRLGFTEERVEECLKAIDGVELEDAYNWLYLNCPAPELTRPYWEEEDRTPGTPMTPTESTGSFPKTPKTPRTPADFLAPSPAPTTPSRKNRSRLNANAPSFIPSNSSNAPPVPPINSSSPLPNEGPVYDDNELNDQYIRTKLEIAKRTTHRSATLKSSQQELSELRSRLLSITQEYVFDEREAEALYQKALQQLEADLLRDRLLGKAPPEPPEPVKSTKRRPPSIDIPAPATDDSPSSADVFDQTEDSGPGLLDLLEDLPTSEATAGGRSWTIRDMALPKHWSGRTPKLLLQETVRKADKFAVISFTIVSGGNRAKRAAVRVRWQGKKLDEWIMEDVACPEENQAEQYIATIALHALTYPRTEGFAAGNPGASNSHTFFRLLPPKFRDLWDELGEALKTKNDEINRRIWGNLRSIVEPKINLNGKSNGKFSKPGNEVNRSRSNRGAVPISDFHAEQLKASFQSRQALPAYQEMLQTRNKLPIAQYRDEIINILEESQVLVLSGETGCGKSTQVPTFILEDQLSKGKPCKVYCTEPRRISAISLAQRVSRELGEPANVVGTGNSLVGYSIRLESNTTKNTRLAFVTNGIALRMLEGGSGHGGQGTAFDEITHIVIDEVHERTIESDFLLIVLKSLLEQRADLKVILMSATVDAQKIADYFGGCPTLHVPGRTFPVEVCYLEDAVEYTSWSVSEGSQYARRGHDKFYQKKNKVDWSEEVMLGSESDSDSPSGVVKLEKRYSPNTATTLDLFDERLVPYELIVLLLERICYQDNLYRDYSSAILIFLPGIAEIRRLNEMLAEHRVFGSDDFRICPLHSMLSSENQSAVFDIPPRGIRKIVIATNIAETGITIPDITCVIDSGKHREMRFDEKRQISRLVETFIAKSNALQRRGRAGRVQSGLCFHLFTKLRFDAQMVDNPLPEMMRLSLSDLSLRIKIMKVNLGSSIEDVLSRALDPPTSINVQRAISMLVEVRALTPLEEITPMGRLLSKLPTDVHLGKFLLIATLLRCLDPALTIAASLNSKSPFVTPFGYEAEADRAKASFKIDNSDFLTLHNAFASWRRVCANGGQVRKFCKQNFLSHPNLQQIEELRQQFLGYLIDSSFIHADKAFIKELNRARYGRNRNRFVYVPPEYDTNSSNTALLNAALLAGLYPKVLAVDSNNQMRTVSNNQQASFHPSSVNFGRKPLDLGANHLVYFTLMHSKKLYAWETAPVDDMALLLLCGEAEFKLISNTAIIDRKIRFHLAPKDIIAVKALRSHLGSVFAHQFKSKILTESHILWNELAFDILGKAKPEEEGGQGSMRITMQ</sequence>
<dbReference type="PROSITE" id="PS51192">
    <property type="entry name" value="HELICASE_ATP_BIND_1"/>
    <property type="match status" value="1"/>
</dbReference>
<dbReference type="CDD" id="cd17917">
    <property type="entry name" value="DEXHc_RHA-like"/>
    <property type="match status" value="1"/>
</dbReference>
<name>A0ABR3ADT1_9AGAR</name>
<accession>A0ABR3ADT1</accession>
<evidence type="ECO:0000256" key="1">
    <source>
        <dbReference type="ARBA" id="ARBA00022741"/>
    </source>
</evidence>
<dbReference type="Proteomes" id="UP001437256">
    <property type="component" value="Unassembled WGS sequence"/>
</dbReference>
<protein>
    <recommendedName>
        <fullName evidence="8">P-loop containing nucleoside triphosphate hydrolase protein</fullName>
    </recommendedName>
</protein>
<feature type="region of interest" description="Disordered" evidence="3">
    <location>
        <begin position="201"/>
        <end position="288"/>
    </location>
</feature>
<dbReference type="EMBL" id="JBBXMP010000002">
    <property type="protein sequence ID" value="KAL0072096.1"/>
    <property type="molecule type" value="Genomic_DNA"/>
</dbReference>
<dbReference type="SMART" id="SM00490">
    <property type="entry name" value="HELICc"/>
    <property type="match status" value="1"/>
</dbReference>
<dbReference type="InterPro" id="IPR014001">
    <property type="entry name" value="Helicase_ATP-bd"/>
</dbReference>
<dbReference type="PANTHER" id="PTHR18934:SF145">
    <property type="entry name" value="ATP-DEPENDENT RNA HELICASE DHX57-RELATED"/>
    <property type="match status" value="1"/>
</dbReference>
<feature type="compositionally biased region" description="Polar residues" evidence="3">
    <location>
        <begin position="209"/>
        <end position="220"/>
    </location>
</feature>
<dbReference type="SUPFAM" id="SSF52540">
    <property type="entry name" value="P-loop containing nucleoside triphosphate hydrolases"/>
    <property type="match status" value="1"/>
</dbReference>
<dbReference type="SMART" id="SM00487">
    <property type="entry name" value="DEXDc"/>
    <property type="match status" value="1"/>
</dbReference>
<dbReference type="InterPro" id="IPR056890">
    <property type="entry name" value="UBA_DHX29-like"/>
</dbReference>
<evidence type="ECO:0000259" key="4">
    <source>
        <dbReference type="PROSITE" id="PS51192"/>
    </source>
</evidence>
<comment type="caution">
    <text evidence="6">The sequence shown here is derived from an EMBL/GenBank/DDBJ whole genome shotgun (WGS) entry which is preliminary data.</text>
</comment>
<dbReference type="InterPro" id="IPR001650">
    <property type="entry name" value="Helicase_C-like"/>
</dbReference>
<feature type="region of interest" description="Disordered" evidence="3">
    <location>
        <begin position="581"/>
        <end position="600"/>
    </location>
</feature>
<dbReference type="Pfam" id="PF21010">
    <property type="entry name" value="HA2_C"/>
    <property type="match status" value="1"/>
</dbReference>
<dbReference type="InterPro" id="IPR011545">
    <property type="entry name" value="DEAD/DEAH_box_helicase_dom"/>
</dbReference>
<dbReference type="Pfam" id="PF24899">
    <property type="entry name" value="UBA_DHX29"/>
    <property type="match status" value="1"/>
</dbReference>
<keyword evidence="2" id="KW-0067">ATP-binding</keyword>
<keyword evidence="7" id="KW-1185">Reference proteome</keyword>
<keyword evidence="1" id="KW-0547">Nucleotide-binding</keyword>
<evidence type="ECO:0000313" key="7">
    <source>
        <dbReference type="Proteomes" id="UP001437256"/>
    </source>
</evidence>
<dbReference type="PROSITE" id="PS51194">
    <property type="entry name" value="HELICASE_CTER"/>
    <property type="match status" value="1"/>
</dbReference>
<evidence type="ECO:0000256" key="2">
    <source>
        <dbReference type="ARBA" id="ARBA00022840"/>
    </source>
</evidence>
<dbReference type="InterPro" id="IPR011709">
    <property type="entry name" value="DEAD-box_helicase_OB_fold"/>
</dbReference>
<dbReference type="Pfam" id="PF00271">
    <property type="entry name" value="Helicase_C"/>
    <property type="match status" value="1"/>
</dbReference>
<dbReference type="Pfam" id="PF00270">
    <property type="entry name" value="DEAD"/>
    <property type="match status" value="1"/>
</dbReference>
<evidence type="ECO:0000256" key="3">
    <source>
        <dbReference type="SAM" id="MobiDB-lite"/>
    </source>
</evidence>
<dbReference type="Gene3D" id="1.20.120.1080">
    <property type="match status" value="1"/>
</dbReference>
<dbReference type="Gene3D" id="3.40.50.300">
    <property type="entry name" value="P-loop containing nucleotide triphosphate hydrolases"/>
    <property type="match status" value="2"/>
</dbReference>
<reference evidence="6 7" key="1">
    <citation type="submission" date="2024-05" db="EMBL/GenBank/DDBJ databases">
        <title>A draft genome resource for the thread blight pathogen Marasmius tenuissimus strain MS-2.</title>
        <authorList>
            <person name="Yulfo-Soto G.E."/>
            <person name="Baruah I.K."/>
            <person name="Amoako-Attah I."/>
            <person name="Bukari Y."/>
            <person name="Meinhardt L.W."/>
            <person name="Bailey B.A."/>
            <person name="Cohen S.P."/>
        </authorList>
    </citation>
    <scope>NUCLEOTIDE SEQUENCE [LARGE SCALE GENOMIC DNA]</scope>
    <source>
        <strain evidence="6 7">MS-2</strain>
    </source>
</reference>
<dbReference type="InterPro" id="IPR027417">
    <property type="entry name" value="P-loop_NTPase"/>
</dbReference>
<dbReference type="Pfam" id="PF07717">
    <property type="entry name" value="OB_NTP_bind"/>
    <property type="match status" value="1"/>
</dbReference>
<organism evidence="6 7">
    <name type="scientific">Marasmius tenuissimus</name>
    <dbReference type="NCBI Taxonomy" id="585030"/>
    <lineage>
        <taxon>Eukaryota</taxon>
        <taxon>Fungi</taxon>
        <taxon>Dikarya</taxon>
        <taxon>Basidiomycota</taxon>
        <taxon>Agaricomycotina</taxon>
        <taxon>Agaricomycetes</taxon>
        <taxon>Agaricomycetidae</taxon>
        <taxon>Agaricales</taxon>
        <taxon>Marasmiineae</taxon>
        <taxon>Marasmiaceae</taxon>
        <taxon>Marasmius</taxon>
    </lineage>
</organism>
<dbReference type="PANTHER" id="PTHR18934">
    <property type="entry name" value="ATP-DEPENDENT RNA HELICASE"/>
    <property type="match status" value="1"/>
</dbReference>